<evidence type="ECO:0000313" key="4">
    <source>
        <dbReference type="Proteomes" id="UP001501470"/>
    </source>
</evidence>
<dbReference type="InterPro" id="IPR027392">
    <property type="entry name" value="TF_Znf"/>
</dbReference>
<gene>
    <name evidence="3" type="ORF">GCM10009827_041910</name>
</gene>
<protein>
    <recommendedName>
        <fullName evidence="2">Transcription factor zinc-finger domain-containing protein</fullName>
    </recommendedName>
</protein>
<comment type="caution">
    <text evidence="3">The sequence shown here is derived from an EMBL/GenBank/DDBJ whole genome shotgun (WGS) entry which is preliminary data.</text>
</comment>
<sequence>MEPGGYRGRMQMTCPKCRGEMRQYERSGVTIDQCLECRGIFLDRGELEKITDAENAWRGRQQQPGAPGVPPGTPGFPPPGSPQAYPQQPAYGQQPYGQPVHGQPVHGQPGYGQPAYGQPAYGQPHHPQQHGHYGHYGHHKKRKKHHRESFFEELFD</sequence>
<feature type="domain" description="Transcription factor zinc-finger" evidence="2">
    <location>
        <begin position="13"/>
        <end position="52"/>
    </location>
</feature>
<evidence type="ECO:0000256" key="1">
    <source>
        <dbReference type="SAM" id="MobiDB-lite"/>
    </source>
</evidence>
<reference evidence="3 4" key="1">
    <citation type="journal article" date="2019" name="Int. J. Syst. Evol. Microbiol.">
        <title>The Global Catalogue of Microorganisms (GCM) 10K type strain sequencing project: providing services to taxonomists for standard genome sequencing and annotation.</title>
        <authorList>
            <consortium name="The Broad Institute Genomics Platform"/>
            <consortium name="The Broad Institute Genome Sequencing Center for Infectious Disease"/>
            <person name="Wu L."/>
            <person name="Ma J."/>
        </authorList>
    </citation>
    <scope>NUCLEOTIDE SEQUENCE [LARGE SCALE GENOMIC DNA]</scope>
    <source>
        <strain evidence="3 4">JCM 15933</strain>
    </source>
</reference>
<evidence type="ECO:0000259" key="2">
    <source>
        <dbReference type="Pfam" id="PF13453"/>
    </source>
</evidence>
<dbReference type="EMBL" id="BAAAQD010000008">
    <property type="protein sequence ID" value="GAA1521635.1"/>
    <property type="molecule type" value="Genomic_DNA"/>
</dbReference>
<feature type="compositionally biased region" description="Low complexity" evidence="1">
    <location>
        <begin position="82"/>
        <end position="99"/>
    </location>
</feature>
<name>A0ABN2AL43_9ACTN</name>
<feature type="compositionally biased region" description="Basic residues" evidence="1">
    <location>
        <begin position="127"/>
        <end position="147"/>
    </location>
</feature>
<feature type="region of interest" description="Disordered" evidence="1">
    <location>
        <begin position="52"/>
        <end position="156"/>
    </location>
</feature>
<organism evidence="3 4">
    <name type="scientific">Dactylosporangium maewongense</name>
    <dbReference type="NCBI Taxonomy" id="634393"/>
    <lineage>
        <taxon>Bacteria</taxon>
        <taxon>Bacillati</taxon>
        <taxon>Actinomycetota</taxon>
        <taxon>Actinomycetes</taxon>
        <taxon>Micromonosporales</taxon>
        <taxon>Micromonosporaceae</taxon>
        <taxon>Dactylosporangium</taxon>
    </lineage>
</organism>
<accession>A0ABN2AL43</accession>
<proteinExistence type="predicted"/>
<evidence type="ECO:0000313" key="3">
    <source>
        <dbReference type="EMBL" id="GAA1521635.1"/>
    </source>
</evidence>
<dbReference type="Proteomes" id="UP001501470">
    <property type="component" value="Unassembled WGS sequence"/>
</dbReference>
<keyword evidence="4" id="KW-1185">Reference proteome</keyword>
<dbReference type="Pfam" id="PF13453">
    <property type="entry name" value="Zn_ribbon_TFIIB"/>
    <property type="match status" value="1"/>
</dbReference>
<feature type="compositionally biased region" description="Pro residues" evidence="1">
    <location>
        <begin position="67"/>
        <end position="81"/>
    </location>
</feature>
<feature type="compositionally biased region" description="Low complexity" evidence="1">
    <location>
        <begin position="107"/>
        <end position="126"/>
    </location>
</feature>